<accession>A0A934KM25</accession>
<dbReference type="Proteomes" id="UP000620075">
    <property type="component" value="Unassembled WGS sequence"/>
</dbReference>
<keyword evidence="1 3" id="KW-0378">Hydrolase</keyword>
<dbReference type="RefSeq" id="WP_338182329.1">
    <property type="nucleotide sequence ID" value="NZ_JAEKNQ010000059.1"/>
</dbReference>
<evidence type="ECO:0000313" key="3">
    <source>
        <dbReference type="EMBL" id="MBJ7604530.1"/>
    </source>
</evidence>
<gene>
    <name evidence="3" type="ORF">JF888_15350</name>
</gene>
<dbReference type="AlphaFoldDB" id="A0A934KM25"/>
<evidence type="ECO:0000256" key="1">
    <source>
        <dbReference type="ARBA" id="ARBA00022801"/>
    </source>
</evidence>
<dbReference type="EMBL" id="JAEKNQ010000059">
    <property type="protein sequence ID" value="MBJ7604530.1"/>
    <property type="molecule type" value="Genomic_DNA"/>
</dbReference>
<dbReference type="SUPFAM" id="SSF52499">
    <property type="entry name" value="Isochorismatase-like hydrolases"/>
    <property type="match status" value="1"/>
</dbReference>
<dbReference type="Pfam" id="PF00857">
    <property type="entry name" value="Isochorismatase"/>
    <property type="match status" value="1"/>
</dbReference>
<dbReference type="Gene3D" id="3.40.50.850">
    <property type="entry name" value="Isochorismatase-like"/>
    <property type="match status" value="1"/>
</dbReference>
<evidence type="ECO:0000313" key="4">
    <source>
        <dbReference type="Proteomes" id="UP000620075"/>
    </source>
</evidence>
<comment type="caution">
    <text evidence="3">The sequence shown here is derived from an EMBL/GenBank/DDBJ whole genome shotgun (WGS) entry which is preliminary data.</text>
</comment>
<dbReference type="PANTHER" id="PTHR43540:SF6">
    <property type="entry name" value="ISOCHORISMATASE-LIKE DOMAIN-CONTAINING PROTEIN"/>
    <property type="match status" value="1"/>
</dbReference>
<proteinExistence type="predicted"/>
<reference evidence="3 4" key="1">
    <citation type="submission" date="2020-10" db="EMBL/GenBank/DDBJ databases">
        <title>Ca. Dormibacterota MAGs.</title>
        <authorList>
            <person name="Montgomery K."/>
        </authorList>
    </citation>
    <scope>NUCLEOTIDE SEQUENCE [LARGE SCALE GENOMIC DNA]</scope>
    <source>
        <strain evidence="3">SC8811_S16_3</strain>
    </source>
</reference>
<organism evidence="3 4">
    <name type="scientific">Candidatus Dormiibacter inghamiae</name>
    <dbReference type="NCBI Taxonomy" id="3127013"/>
    <lineage>
        <taxon>Bacteria</taxon>
        <taxon>Bacillati</taxon>
        <taxon>Candidatus Dormiibacterota</taxon>
        <taxon>Candidatus Dormibacteria</taxon>
        <taxon>Candidatus Dormibacterales</taxon>
        <taxon>Candidatus Dormibacteraceae</taxon>
        <taxon>Candidatus Dormiibacter</taxon>
    </lineage>
</organism>
<dbReference type="InterPro" id="IPR036380">
    <property type="entry name" value="Isochorismatase-like_sf"/>
</dbReference>
<dbReference type="PANTHER" id="PTHR43540">
    <property type="entry name" value="PEROXYUREIDOACRYLATE/UREIDOACRYLATE AMIDOHYDROLASE-RELATED"/>
    <property type="match status" value="1"/>
</dbReference>
<dbReference type="GO" id="GO:0016787">
    <property type="term" value="F:hydrolase activity"/>
    <property type="evidence" value="ECO:0007669"/>
    <property type="project" value="UniProtKB-KW"/>
</dbReference>
<name>A0A934KM25_9BACT</name>
<sequence>MNNGQAPAPVDRSQMTAALNAGLALVPARTAVVTIDCHRGHLDPEVATMPVAPEVARAVVASVARLLETARAAGMPVVHVILQNRVLPDGTSEPMRNPFWAAVEGARQQLTPELESTISRHNIVGSLQTQLMPELGPAAGDIVINTKRRLSIYRDTDFELTLHELGVDTVVLVGINTNTCVMCAAFESLNRDLRTIVVAEGVHSMYGDDLHHFGLQNIARCLGWVLSLQEFEQKVEAARTAFVAG</sequence>
<evidence type="ECO:0000259" key="2">
    <source>
        <dbReference type="Pfam" id="PF00857"/>
    </source>
</evidence>
<protein>
    <submittedName>
        <fullName evidence="3">Cysteine hydrolase</fullName>
    </submittedName>
</protein>
<dbReference type="InterPro" id="IPR050272">
    <property type="entry name" value="Isochorismatase-like_hydrls"/>
</dbReference>
<feature type="domain" description="Isochorismatase-like" evidence="2">
    <location>
        <begin position="30"/>
        <end position="229"/>
    </location>
</feature>
<dbReference type="InterPro" id="IPR000868">
    <property type="entry name" value="Isochorismatase-like_dom"/>
</dbReference>